<gene>
    <name evidence="3" type="ORF">IU459_22895</name>
</gene>
<dbReference type="RefSeq" id="WP_195131602.1">
    <property type="nucleotide sequence ID" value="NZ_JADLQX010000017.1"/>
</dbReference>
<comment type="caution">
    <text evidence="3">The sequence shown here is derived from an EMBL/GenBank/DDBJ whole genome shotgun (WGS) entry which is preliminary data.</text>
</comment>
<reference evidence="3 4" key="1">
    <citation type="submission" date="2020-10" db="EMBL/GenBank/DDBJ databases">
        <title>Identification of Nocardia species via Next-generation sequencing and recognition of intraspecies genetic diversity.</title>
        <authorList>
            <person name="Li P."/>
            <person name="Li P."/>
            <person name="Lu B."/>
        </authorList>
    </citation>
    <scope>NUCLEOTIDE SEQUENCE [LARGE SCALE GENOMIC DNA]</scope>
    <source>
        <strain evidence="3 4">BJ06-0157</strain>
    </source>
</reference>
<proteinExistence type="predicted"/>
<feature type="transmembrane region" description="Helical" evidence="2">
    <location>
        <begin position="207"/>
        <end position="224"/>
    </location>
</feature>
<sequence>MTRTEDPPHTAADRTEPAREHPAETAEHLARRFRSARFLLPVILVVLTVVTQVGYPLTAGDARDRITAAVVLLSAGAALAHATATRGIRYALGFLVLVSGIGLLAEVIGTTTGLPFGCYGYASDRLGPALLGVPLIVALAWTGGVYPVWVVAGMVSRCTASRIALTAIGAVGWDLFLDPQMVADGQWTWCDAGSGLPGLTHIPYTNYLGWFGVALVMAALLAAWEHAAPGPVPARPASGRAAELAVPVTLFLWTWLGSALAHAVFLDLPSSAGYGLVGMGVLGVPLLAVIARGRR</sequence>
<evidence type="ECO:0000313" key="4">
    <source>
        <dbReference type="Proteomes" id="UP000702209"/>
    </source>
</evidence>
<feature type="transmembrane region" description="Helical" evidence="2">
    <location>
        <begin position="90"/>
        <end position="109"/>
    </location>
</feature>
<dbReference type="Pfam" id="PF04240">
    <property type="entry name" value="Caroten_synth"/>
    <property type="match status" value="1"/>
</dbReference>
<evidence type="ECO:0000313" key="3">
    <source>
        <dbReference type="EMBL" id="MBF6300369.1"/>
    </source>
</evidence>
<keyword evidence="2" id="KW-0472">Membrane</keyword>
<dbReference type="EMBL" id="JADLQX010000017">
    <property type="protein sequence ID" value="MBF6300369.1"/>
    <property type="molecule type" value="Genomic_DNA"/>
</dbReference>
<dbReference type="PANTHER" id="PTHR39419">
    <property type="entry name" value="SLL0814 PROTEIN"/>
    <property type="match status" value="1"/>
</dbReference>
<keyword evidence="2" id="KW-0812">Transmembrane</keyword>
<feature type="transmembrane region" description="Helical" evidence="2">
    <location>
        <begin position="129"/>
        <end position="152"/>
    </location>
</feature>
<keyword evidence="4" id="KW-1185">Reference proteome</keyword>
<feature type="transmembrane region" description="Helical" evidence="2">
    <location>
        <begin position="244"/>
        <end position="266"/>
    </location>
</feature>
<feature type="transmembrane region" description="Helical" evidence="2">
    <location>
        <begin position="159"/>
        <end position="177"/>
    </location>
</feature>
<keyword evidence="2" id="KW-1133">Transmembrane helix</keyword>
<feature type="transmembrane region" description="Helical" evidence="2">
    <location>
        <begin position="38"/>
        <end position="59"/>
    </location>
</feature>
<feature type="region of interest" description="Disordered" evidence="1">
    <location>
        <begin position="1"/>
        <end position="23"/>
    </location>
</feature>
<evidence type="ECO:0000256" key="2">
    <source>
        <dbReference type="SAM" id="Phobius"/>
    </source>
</evidence>
<accession>A0ABS0CUT0</accession>
<dbReference type="Proteomes" id="UP000702209">
    <property type="component" value="Unassembled WGS sequence"/>
</dbReference>
<protein>
    <submittedName>
        <fullName evidence="3">Carotenoid biosynthesis protein</fullName>
    </submittedName>
</protein>
<name>A0ABS0CUT0_9NOCA</name>
<feature type="transmembrane region" description="Helical" evidence="2">
    <location>
        <begin position="272"/>
        <end position="291"/>
    </location>
</feature>
<dbReference type="PANTHER" id="PTHR39419:SF1">
    <property type="entry name" value="SLL0814 PROTEIN"/>
    <property type="match status" value="1"/>
</dbReference>
<organism evidence="3 4">
    <name type="scientific">Nocardia amamiensis</name>
    <dbReference type="NCBI Taxonomy" id="404578"/>
    <lineage>
        <taxon>Bacteria</taxon>
        <taxon>Bacillati</taxon>
        <taxon>Actinomycetota</taxon>
        <taxon>Actinomycetes</taxon>
        <taxon>Mycobacteriales</taxon>
        <taxon>Nocardiaceae</taxon>
        <taxon>Nocardia</taxon>
    </lineage>
</organism>
<dbReference type="InterPro" id="IPR007354">
    <property type="entry name" value="CruF-like"/>
</dbReference>
<feature type="transmembrane region" description="Helical" evidence="2">
    <location>
        <begin position="65"/>
        <end position="83"/>
    </location>
</feature>
<evidence type="ECO:0000256" key="1">
    <source>
        <dbReference type="SAM" id="MobiDB-lite"/>
    </source>
</evidence>